<evidence type="ECO:0000256" key="2">
    <source>
        <dbReference type="ARBA" id="ARBA00022525"/>
    </source>
</evidence>
<keyword evidence="6" id="KW-1185">Reference proteome</keyword>
<dbReference type="InterPro" id="IPR037120">
    <property type="entry name" value="Haem_peroxidase_sf_animal"/>
</dbReference>
<evidence type="ECO:0000313" key="5">
    <source>
        <dbReference type="EMBL" id="CAC5390148.1"/>
    </source>
</evidence>
<accession>A0A6J8C184</accession>
<keyword evidence="4" id="KW-0732">Signal</keyword>
<dbReference type="EC" id="1.11.1.7" evidence="5"/>
<dbReference type="PANTHER" id="PTHR11475:SF4">
    <property type="entry name" value="CHORION PEROXIDASE"/>
    <property type="match status" value="1"/>
</dbReference>
<keyword evidence="5" id="KW-0575">Peroxidase</keyword>
<feature type="chain" id="PRO_5027059280" evidence="4">
    <location>
        <begin position="22"/>
        <end position="294"/>
    </location>
</feature>
<evidence type="ECO:0000256" key="4">
    <source>
        <dbReference type="SAM" id="SignalP"/>
    </source>
</evidence>
<proteinExistence type="predicted"/>
<dbReference type="GO" id="GO:0020037">
    <property type="term" value="F:heme binding"/>
    <property type="evidence" value="ECO:0007669"/>
    <property type="project" value="InterPro"/>
</dbReference>
<evidence type="ECO:0000256" key="3">
    <source>
        <dbReference type="ARBA" id="ARBA00023180"/>
    </source>
</evidence>
<dbReference type="InterPro" id="IPR010255">
    <property type="entry name" value="Haem_peroxidase_sf"/>
</dbReference>
<dbReference type="OrthoDB" id="823504at2759"/>
<dbReference type="SUPFAM" id="SSF48113">
    <property type="entry name" value="Heme-dependent peroxidases"/>
    <property type="match status" value="1"/>
</dbReference>
<protein>
    <submittedName>
        <fullName evidence="5">PXDN</fullName>
        <ecNumber evidence="5">1.11.1.7</ecNumber>
    </submittedName>
</protein>
<dbReference type="EMBL" id="CACVKT020004456">
    <property type="protein sequence ID" value="CAC5390148.1"/>
    <property type="molecule type" value="Genomic_DNA"/>
</dbReference>
<keyword evidence="3" id="KW-0325">Glycoprotein</keyword>
<reference evidence="5 6" key="1">
    <citation type="submission" date="2020-06" db="EMBL/GenBank/DDBJ databases">
        <authorList>
            <person name="Li R."/>
            <person name="Bekaert M."/>
        </authorList>
    </citation>
    <scope>NUCLEOTIDE SEQUENCE [LARGE SCALE GENOMIC DNA]</scope>
    <source>
        <strain evidence="6">wild</strain>
    </source>
</reference>
<gene>
    <name evidence="5" type="ORF">MCOR_25263</name>
</gene>
<keyword evidence="2" id="KW-0964">Secreted</keyword>
<comment type="subcellular location">
    <subcellularLocation>
        <location evidence="1">Secreted</location>
    </subcellularLocation>
</comment>
<dbReference type="Pfam" id="PF03098">
    <property type="entry name" value="An_peroxidase"/>
    <property type="match status" value="2"/>
</dbReference>
<dbReference type="GO" id="GO:0005576">
    <property type="term" value="C:extracellular region"/>
    <property type="evidence" value="ECO:0007669"/>
    <property type="project" value="UniProtKB-SubCell"/>
</dbReference>
<organism evidence="5 6">
    <name type="scientific">Mytilus coruscus</name>
    <name type="common">Sea mussel</name>
    <dbReference type="NCBI Taxonomy" id="42192"/>
    <lineage>
        <taxon>Eukaryota</taxon>
        <taxon>Metazoa</taxon>
        <taxon>Spiralia</taxon>
        <taxon>Lophotrochozoa</taxon>
        <taxon>Mollusca</taxon>
        <taxon>Bivalvia</taxon>
        <taxon>Autobranchia</taxon>
        <taxon>Pteriomorphia</taxon>
        <taxon>Mytilida</taxon>
        <taxon>Mytiloidea</taxon>
        <taxon>Mytilidae</taxon>
        <taxon>Mytilinae</taxon>
        <taxon>Mytilus</taxon>
    </lineage>
</organism>
<dbReference type="AlphaFoldDB" id="A0A6J8C184"/>
<dbReference type="Gene3D" id="1.10.640.10">
    <property type="entry name" value="Haem peroxidase domain superfamily, animal type"/>
    <property type="match status" value="1"/>
</dbReference>
<feature type="signal peptide" evidence="4">
    <location>
        <begin position="1"/>
        <end position="21"/>
    </location>
</feature>
<name>A0A6J8C184_MYTCO</name>
<evidence type="ECO:0000313" key="6">
    <source>
        <dbReference type="Proteomes" id="UP000507470"/>
    </source>
</evidence>
<keyword evidence="5" id="KW-0560">Oxidoreductase</keyword>
<dbReference type="Proteomes" id="UP000507470">
    <property type="component" value="Unassembled WGS sequence"/>
</dbReference>
<evidence type="ECO:0000256" key="1">
    <source>
        <dbReference type="ARBA" id="ARBA00004613"/>
    </source>
</evidence>
<dbReference type="InterPro" id="IPR019791">
    <property type="entry name" value="Haem_peroxidase_animal"/>
</dbReference>
<dbReference type="GO" id="GO:0006979">
    <property type="term" value="P:response to oxidative stress"/>
    <property type="evidence" value="ECO:0007669"/>
    <property type="project" value="InterPro"/>
</dbReference>
<dbReference type="PANTHER" id="PTHR11475">
    <property type="entry name" value="OXIDASE/PEROXIDASE"/>
    <property type="match status" value="1"/>
</dbReference>
<sequence>MNGLWYVLLYVHVQTTLFARAQGPGDISAAIADAVTEVRGRRPVGLALASGTDPAGGAAGYGGTVGAPGSGYVADNPVSIHAFFSRRSEAPGVVAAFGTAGDISTTATANFATRTGGASPDAAEFSRQMAPYCPVRRPVCHPNDRYQTADGSCNNLNNPLWGASITNQARFLFPTYGDHGDQNIFCCNGNFPVVRSECFSFRTPPGDFQTTCMPFVRSDFGVAPGCPPESRNQINQRTSFLDLSVTYGNTLDGQNDLRELGTGKYDITSCLLIRLKVKNISYFKINDKDNEADT</sequence>
<dbReference type="PROSITE" id="PS50292">
    <property type="entry name" value="PEROXIDASE_3"/>
    <property type="match status" value="1"/>
</dbReference>
<dbReference type="GO" id="GO:0140825">
    <property type="term" value="F:lactoperoxidase activity"/>
    <property type="evidence" value="ECO:0007669"/>
    <property type="project" value="UniProtKB-EC"/>
</dbReference>